<keyword evidence="2" id="KW-1185">Reference proteome</keyword>
<name>A0ABT7ILF6_9GAMM</name>
<dbReference type="EMBL" id="JASSVS010000031">
    <property type="protein sequence ID" value="MDL0433998.1"/>
    <property type="molecule type" value="Genomic_DNA"/>
</dbReference>
<sequence length="67" mass="7409">MASRPDNRSEVHGFPCPLPRPKVLAIHVGAWQGFKASSAQNPYEILAREECGDISHDWIHEGGEDTP</sequence>
<dbReference type="Proteomes" id="UP001227964">
    <property type="component" value="Unassembled WGS sequence"/>
</dbReference>
<proteinExistence type="predicted"/>
<accession>A0ABT7ILF6</accession>
<comment type="caution">
    <text evidence="1">The sequence shown here is derived from an EMBL/GenBank/DDBJ whole genome shotgun (WGS) entry which is preliminary data.</text>
</comment>
<organism evidence="1 2">
    <name type="scientific">Marinobacter azerbaijanicus</name>
    <dbReference type="NCBI Taxonomy" id="3050455"/>
    <lineage>
        <taxon>Bacteria</taxon>
        <taxon>Pseudomonadati</taxon>
        <taxon>Pseudomonadota</taxon>
        <taxon>Gammaproteobacteria</taxon>
        <taxon>Pseudomonadales</taxon>
        <taxon>Marinobacteraceae</taxon>
        <taxon>Marinobacter</taxon>
    </lineage>
</organism>
<dbReference type="RefSeq" id="WP_285394072.1">
    <property type="nucleotide sequence ID" value="NZ_JASSVS010000031.1"/>
</dbReference>
<reference evidence="1 2" key="1">
    <citation type="submission" date="2023-06" db="EMBL/GenBank/DDBJ databases">
        <title>Marinobacter azerbaijanicus a moderately halophilic, isolated from Urmia Lake in Azerbaijan region of Iran.</title>
        <authorList>
            <person name="Sanchez-Porro C."/>
            <person name="Aghdam E.M."/>
            <person name="Saheb S.M."/>
            <person name="Tarhriz V."/>
            <person name="Kazemi E."/>
            <person name="Ammozegar M.A."/>
            <person name="Ventosa A."/>
            <person name="Hejazi M.S."/>
        </authorList>
    </citation>
    <scope>NUCLEOTIDE SEQUENCE [LARGE SCALE GENOMIC DNA]</scope>
    <source>
        <strain evidence="1 2">TBZ242</strain>
    </source>
</reference>
<evidence type="ECO:0000313" key="1">
    <source>
        <dbReference type="EMBL" id="MDL0433998.1"/>
    </source>
</evidence>
<protein>
    <submittedName>
        <fullName evidence="1">Uncharacterized protein</fullName>
    </submittedName>
</protein>
<evidence type="ECO:0000313" key="2">
    <source>
        <dbReference type="Proteomes" id="UP001227964"/>
    </source>
</evidence>
<gene>
    <name evidence="1" type="ORF">QPM17_22920</name>
</gene>